<dbReference type="OrthoDB" id="3261230at2"/>
<dbReference type="AlphaFoldDB" id="A0A5R9A2V7"/>
<proteinExistence type="predicted"/>
<organism evidence="1 2">
    <name type="scientific">Nesterenkonia sphaerica</name>
    <dbReference type="NCBI Taxonomy" id="1804988"/>
    <lineage>
        <taxon>Bacteria</taxon>
        <taxon>Bacillati</taxon>
        <taxon>Actinomycetota</taxon>
        <taxon>Actinomycetes</taxon>
        <taxon>Micrococcales</taxon>
        <taxon>Micrococcaceae</taxon>
        <taxon>Nesterenkonia</taxon>
    </lineage>
</organism>
<keyword evidence="2" id="KW-1185">Reference proteome</keyword>
<comment type="caution">
    <text evidence="1">The sequence shown here is derived from an EMBL/GenBank/DDBJ whole genome shotgun (WGS) entry which is preliminary data.</text>
</comment>
<accession>A0A5R9A2V7</accession>
<dbReference type="Proteomes" id="UP000306544">
    <property type="component" value="Unassembled WGS sequence"/>
</dbReference>
<evidence type="ECO:0000313" key="2">
    <source>
        <dbReference type="Proteomes" id="UP000306544"/>
    </source>
</evidence>
<reference evidence="1 2" key="1">
    <citation type="submission" date="2019-05" db="EMBL/GenBank/DDBJ databases">
        <title>Nesterenkonia sp. GY239, isolated from the Southern Atlantic Ocean.</title>
        <authorList>
            <person name="Zhang G."/>
        </authorList>
    </citation>
    <scope>NUCLEOTIDE SEQUENCE [LARGE SCALE GENOMIC DNA]</scope>
    <source>
        <strain evidence="1 2">GY239</strain>
    </source>
</reference>
<protein>
    <submittedName>
        <fullName evidence="1">Uncharacterized protein</fullName>
    </submittedName>
</protein>
<dbReference type="EMBL" id="VAWA01000017">
    <property type="protein sequence ID" value="TLP72948.1"/>
    <property type="molecule type" value="Genomic_DNA"/>
</dbReference>
<sequence>MKRALAGLSATGLFLTACGGVTEDDHYESADELVEAYESEGGECNEPQTETSFDDHGDAVRCSSGVSIYTWTDPPRREADVPEELQEVLKLHAGEERRHVAHQTWAFSVKGEDSAEWVHERFGGQILSADAYRDYVSPLHNAYEECNDPEWDEALTYDETYEVMTVNGAYQKLGDHLSAAGTAAGIVWFCVEDELSVPQHVQDHIGSTTSLQGRQDARWDEFSASWSYHPNNGLNLTLEWEDDS</sequence>
<dbReference type="PROSITE" id="PS51257">
    <property type="entry name" value="PROKAR_LIPOPROTEIN"/>
    <property type="match status" value="1"/>
</dbReference>
<evidence type="ECO:0000313" key="1">
    <source>
        <dbReference type="EMBL" id="TLP72948.1"/>
    </source>
</evidence>
<name>A0A5R9A2V7_9MICC</name>
<gene>
    <name evidence="1" type="ORF">FEF27_10995</name>
</gene>